<dbReference type="EMBL" id="CP003322">
    <property type="protein sequence ID" value="AFC44170.1"/>
    <property type="molecule type" value="Genomic_DNA"/>
</dbReference>
<sequence length="360" mass="40803">MQEAAMTARSTTPADPLGPDSLTWKYFGDLRTGMMGVWIGAIQNMYPELGAAVEEHSILLREPLQRVARSVYPIMGVVYDGDRAAQTGQQIKGYHRTIKGVDAEGRRYHALDPDTFYWAHATFFMLIVKVAEYFCGGLTEAEKRQLFDEHVQWYRMYGMSMRPVPGSWDEFQEYWERVGREELEINQAVLDIFDIRIPKPRFVLMPTPIWDQIFKPLVAGQRWIAAGLFEPAVREKAGMRWTPGDEVLLRLFGKIVELAFLAVPDEIRLHPRALAAYRRAEGRLPSDAPLVEAPPFMAPPRDRRGLPMHYFPPPPKLPFDPALQPARALLERAGSLVHTTLSLAGLRAGRGRPKRAVKAA</sequence>
<dbReference type="InterPro" id="IPR018713">
    <property type="entry name" value="MPAB/Lcp_cat_dom"/>
</dbReference>
<protein>
    <recommendedName>
        <fullName evidence="1">ER-bound oxygenase mpaB/mpaB'/Rubber oxygenase catalytic domain-containing protein</fullName>
    </recommendedName>
</protein>
<evidence type="ECO:0000313" key="2">
    <source>
        <dbReference type="EMBL" id="AFC44170.1"/>
    </source>
</evidence>
<organism evidence="2 3">
    <name type="scientific">Mycobacterium intracellulare (strain ATCC 13950 / DSM 43223 / JCM 6384 / NCTC 13025 / 3600)</name>
    <dbReference type="NCBI Taxonomy" id="487521"/>
    <lineage>
        <taxon>Bacteria</taxon>
        <taxon>Bacillati</taxon>
        <taxon>Actinomycetota</taxon>
        <taxon>Actinomycetes</taxon>
        <taxon>Mycobacteriales</taxon>
        <taxon>Mycobacteriaceae</taxon>
        <taxon>Mycobacterium</taxon>
        <taxon>Mycobacterium avium complex (MAC)</taxon>
    </lineage>
</organism>
<dbReference type="GO" id="GO:0016491">
    <property type="term" value="F:oxidoreductase activity"/>
    <property type="evidence" value="ECO:0007669"/>
    <property type="project" value="InterPro"/>
</dbReference>
<feature type="domain" description="ER-bound oxygenase mpaB/mpaB'/Rubber oxygenase catalytic" evidence="1">
    <location>
        <begin position="24"/>
        <end position="256"/>
    </location>
</feature>
<reference evidence="2 3" key="1">
    <citation type="journal article" date="2012" name="J. Bacteriol.">
        <title>Complete genome sequence of Mycobacterium intracellulare strain ATCC 13950T.</title>
        <authorList>
            <person name="Kim B.J."/>
            <person name="Choi B.S."/>
            <person name="Lim J.S."/>
            <person name="Choi I.Y."/>
            <person name="Lee J.H."/>
            <person name="Chun J."/>
            <person name="Kook Y.H."/>
            <person name="Kim B.J."/>
        </authorList>
    </citation>
    <scope>NUCLEOTIDE SEQUENCE [LARGE SCALE GENOMIC DNA]</scope>
    <source>
        <strain evidence="3">ATCC 13950 / DSM 43223 / JCM 6384 / NCTC 13025 / 3600</strain>
    </source>
</reference>
<proteinExistence type="predicted"/>
<name>H8IQH1_MYCIA</name>
<evidence type="ECO:0000259" key="1">
    <source>
        <dbReference type="Pfam" id="PF09995"/>
    </source>
</evidence>
<dbReference type="HOGENOM" id="CLU_059206_2_1_11"/>
<accession>H8IQH1</accession>
<evidence type="ECO:0000313" key="3">
    <source>
        <dbReference type="Proteomes" id="UP000008004"/>
    </source>
</evidence>
<gene>
    <name evidence="2" type="ordered locus">OCU_29510</name>
</gene>
<dbReference type="Pfam" id="PF09995">
    <property type="entry name" value="MPAB_Lcp_cat"/>
    <property type="match status" value="1"/>
</dbReference>
<dbReference type="PANTHER" id="PTHR36151">
    <property type="entry name" value="BLR2777 PROTEIN"/>
    <property type="match status" value="1"/>
</dbReference>
<dbReference type="AlphaFoldDB" id="H8IQH1"/>
<dbReference type="eggNOG" id="COG3662">
    <property type="taxonomic scope" value="Bacteria"/>
</dbReference>
<dbReference type="PANTHER" id="PTHR36151:SF3">
    <property type="entry name" value="ER-BOUND OXYGENASE MPAB_MPAB'_RUBBER OXYGENASE CATALYTIC DOMAIN-CONTAINING PROTEIN"/>
    <property type="match status" value="1"/>
</dbReference>
<dbReference type="Proteomes" id="UP000008004">
    <property type="component" value="Chromosome"/>
</dbReference>
<dbReference type="KEGG" id="mia:OCU_29510"/>
<dbReference type="PATRIC" id="fig|487521.10.peg.2966"/>